<sequence>HPKHNPQTGHFSMENPGHFSVEINSAAINGSLRRNQPFARTLRPRMSTFGNLSENSDAS</sequence>
<gene>
    <name evidence="2" type="ORF">LL253_15810</name>
</gene>
<feature type="compositionally biased region" description="Polar residues" evidence="1">
    <location>
        <begin position="48"/>
        <end position="59"/>
    </location>
</feature>
<protein>
    <submittedName>
        <fullName evidence="2">Uncharacterized protein</fullName>
    </submittedName>
</protein>
<feature type="region of interest" description="Disordered" evidence="1">
    <location>
        <begin position="34"/>
        <end position="59"/>
    </location>
</feature>
<evidence type="ECO:0000313" key="3">
    <source>
        <dbReference type="Proteomes" id="UP001198830"/>
    </source>
</evidence>
<proteinExistence type="predicted"/>
<name>A0ABS8H7X2_9SPHN</name>
<evidence type="ECO:0000256" key="1">
    <source>
        <dbReference type="SAM" id="MobiDB-lite"/>
    </source>
</evidence>
<organism evidence="2 3">
    <name type="scientific">Sphingobium soli</name>
    <dbReference type="NCBI Taxonomy" id="1591116"/>
    <lineage>
        <taxon>Bacteria</taxon>
        <taxon>Pseudomonadati</taxon>
        <taxon>Pseudomonadota</taxon>
        <taxon>Alphaproteobacteria</taxon>
        <taxon>Sphingomonadales</taxon>
        <taxon>Sphingomonadaceae</taxon>
        <taxon>Sphingobium</taxon>
    </lineage>
</organism>
<dbReference type="Proteomes" id="UP001198830">
    <property type="component" value="Unassembled WGS sequence"/>
</dbReference>
<evidence type="ECO:0000313" key="2">
    <source>
        <dbReference type="EMBL" id="MCC4234143.1"/>
    </source>
</evidence>
<accession>A0ABS8H7X2</accession>
<keyword evidence="3" id="KW-1185">Reference proteome</keyword>
<comment type="caution">
    <text evidence="2">The sequence shown here is derived from an EMBL/GenBank/DDBJ whole genome shotgun (WGS) entry which is preliminary data.</text>
</comment>
<reference evidence="2 3" key="1">
    <citation type="submission" date="2021-10" db="EMBL/GenBank/DDBJ databases">
        <title>The diversity and Nitrogen Metabolism of Culturable Nitrate-Utilizing Bacteria Within the Oxygen Minimum Zone of the Changjiang (Yangtze River)Estuary.</title>
        <authorList>
            <person name="Zhang D."/>
            <person name="Zheng J."/>
            <person name="Liu S."/>
            <person name="He W."/>
        </authorList>
    </citation>
    <scope>NUCLEOTIDE SEQUENCE [LARGE SCALE GENOMIC DNA]</scope>
    <source>
        <strain evidence="2 3">FXH275-2</strain>
    </source>
</reference>
<dbReference type="EMBL" id="JAJGNP010000015">
    <property type="protein sequence ID" value="MCC4234143.1"/>
    <property type="molecule type" value="Genomic_DNA"/>
</dbReference>
<dbReference type="RefSeq" id="WP_228227771.1">
    <property type="nucleotide sequence ID" value="NZ_JAJGNP010000015.1"/>
</dbReference>
<feature type="non-terminal residue" evidence="2">
    <location>
        <position position="1"/>
    </location>
</feature>